<reference evidence="8 9" key="1">
    <citation type="submission" date="2022-11" db="EMBL/GenBank/DDBJ databases">
        <authorList>
            <person name="Caiyu Z."/>
        </authorList>
    </citation>
    <scope>NUCLEOTIDE SEQUENCE [LARGE SCALE GENOMIC DNA]</scope>
    <source>
        <strain evidence="8 9">YR-4</strain>
    </source>
</reference>
<keyword evidence="4 5" id="KW-0804">Transcription</keyword>
<dbReference type="RefSeq" id="WP_268059310.1">
    <property type="nucleotide sequence ID" value="NZ_JAPOHA010000020.1"/>
</dbReference>
<gene>
    <name evidence="5 8" type="primary">hrcA</name>
    <name evidence="8" type="ORF">OUY18_13540</name>
</gene>
<evidence type="ECO:0000256" key="2">
    <source>
        <dbReference type="ARBA" id="ARBA00023015"/>
    </source>
</evidence>
<dbReference type="InterPro" id="IPR002571">
    <property type="entry name" value="HrcA"/>
</dbReference>
<keyword evidence="3 5" id="KW-0346">Stress response</keyword>
<dbReference type="Gene3D" id="1.10.10.10">
    <property type="entry name" value="Winged helix-like DNA-binding domain superfamily/Winged helix DNA-binding domain"/>
    <property type="match status" value="1"/>
</dbReference>
<comment type="similarity">
    <text evidence="5">Belongs to the HrcA family.</text>
</comment>
<evidence type="ECO:0000313" key="8">
    <source>
        <dbReference type="EMBL" id="MCY1715273.1"/>
    </source>
</evidence>
<dbReference type="Gene3D" id="3.30.450.40">
    <property type="match status" value="1"/>
</dbReference>
<name>A0ABT4BZ96_9FIRM</name>
<evidence type="ECO:0000256" key="1">
    <source>
        <dbReference type="ARBA" id="ARBA00022491"/>
    </source>
</evidence>
<keyword evidence="1 5" id="KW-0678">Repressor</keyword>
<dbReference type="SUPFAM" id="SSF55781">
    <property type="entry name" value="GAF domain-like"/>
    <property type="match status" value="1"/>
</dbReference>
<evidence type="ECO:0000313" key="9">
    <source>
        <dbReference type="Proteomes" id="UP001082703"/>
    </source>
</evidence>
<dbReference type="Gene3D" id="3.30.390.60">
    <property type="entry name" value="Heat-inducible transcription repressor hrca homolog, domain 3"/>
    <property type="match status" value="1"/>
</dbReference>
<feature type="domain" description="Heat-inducible transcription repressor HrcA C-terminal" evidence="6">
    <location>
        <begin position="108"/>
        <end position="325"/>
    </location>
</feature>
<keyword evidence="2 5" id="KW-0805">Transcription regulation</keyword>
<feature type="domain" description="Winged helix-turn-helix transcription repressor HrcA DNA-binding" evidence="7">
    <location>
        <begin position="5"/>
        <end position="76"/>
    </location>
</feature>
<dbReference type="NCBIfam" id="TIGR00331">
    <property type="entry name" value="hrcA"/>
    <property type="match status" value="1"/>
</dbReference>
<evidence type="ECO:0000256" key="5">
    <source>
        <dbReference type="HAMAP-Rule" id="MF_00081"/>
    </source>
</evidence>
<organism evidence="8 9">
    <name type="scientific">Caproiciproducens galactitolivorans</name>
    <dbReference type="NCBI Taxonomy" id="642589"/>
    <lineage>
        <taxon>Bacteria</taxon>
        <taxon>Bacillati</taxon>
        <taxon>Bacillota</taxon>
        <taxon>Clostridia</taxon>
        <taxon>Eubacteriales</taxon>
        <taxon>Acutalibacteraceae</taxon>
        <taxon>Caproiciproducens</taxon>
    </lineage>
</organism>
<protein>
    <recommendedName>
        <fullName evidence="5">Heat-inducible transcription repressor HrcA</fullName>
    </recommendedName>
</protein>
<proteinExistence type="inferred from homology"/>
<dbReference type="Pfam" id="PF03444">
    <property type="entry name" value="WHD_HrcA"/>
    <property type="match status" value="1"/>
</dbReference>
<dbReference type="PANTHER" id="PTHR34824">
    <property type="entry name" value="HEAT-INDUCIBLE TRANSCRIPTION REPRESSOR HRCA"/>
    <property type="match status" value="1"/>
</dbReference>
<keyword evidence="9" id="KW-1185">Reference proteome</keyword>
<evidence type="ECO:0000256" key="3">
    <source>
        <dbReference type="ARBA" id="ARBA00023016"/>
    </source>
</evidence>
<dbReference type="InterPro" id="IPR023120">
    <property type="entry name" value="WHTH_transcript_rep_HrcA_IDD"/>
</dbReference>
<dbReference type="InterPro" id="IPR036388">
    <property type="entry name" value="WH-like_DNA-bd_sf"/>
</dbReference>
<dbReference type="InterPro" id="IPR036390">
    <property type="entry name" value="WH_DNA-bd_sf"/>
</dbReference>
<evidence type="ECO:0000259" key="7">
    <source>
        <dbReference type="Pfam" id="PF03444"/>
    </source>
</evidence>
<dbReference type="Pfam" id="PF01628">
    <property type="entry name" value="HrcA"/>
    <property type="match status" value="1"/>
</dbReference>
<comment type="function">
    <text evidence="5">Negative regulator of class I heat shock genes (grpE-dnaK-dnaJ and groELS operons). Prevents heat-shock induction of these operons.</text>
</comment>
<dbReference type="SUPFAM" id="SSF46785">
    <property type="entry name" value="Winged helix' DNA-binding domain"/>
    <property type="match status" value="1"/>
</dbReference>
<dbReference type="PANTHER" id="PTHR34824:SF1">
    <property type="entry name" value="HEAT-INDUCIBLE TRANSCRIPTION REPRESSOR HRCA"/>
    <property type="match status" value="1"/>
</dbReference>
<dbReference type="Proteomes" id="UP001082703">
    <property type="component" value="Unassembled WGS sequence"/>
</dbReference>
<dbReference type="InterPro" id="IPR029016">
    <property type="entry name" value="GAF-like_dom_sf"/>
</dbReference>
<sequence>MRGLELSERKRKILAAVVDLYIVTGEPVGSKALCDNLDFTVSSATVRNEMSELAEMGLLEQPHTSAGRIPSQKGYRVYIDTLMKKRPVTSEEQRYIDSLLLPSAYDPEKLLDGVARALAGMTKYAAVSTTPGGSGADIRAIQFVQTSRRTAMAIIMTSTGAMKSRVFHCDFDLTPDILRVFFRVLNEKLAGLPVATVTPAYIQSLAASLGEMTMLMSDALMAVLDVAQDLMQTEVCLDGEMNLLYHRDLGQSEIRRIMDFLSRPQELSRLLMQQSNGLKVLIGEESNRPELSESSVIVSRYNVAGREAGAIAIIGPTRMNYGKIMSNMEYLSGSVGRMLTELLDTE</sequence>
<dbReference type="InterPro" id="IPR005104">
    <property type="entry name" value="WHTH_HrcA_DNA-bd"/>
</dbReference>
<dbReference type="EMBL" id="JAPOHA010000020">
    <property type="protein sequence ID" value="MCY1715273.1"/>
    <property type="molecule type" value="Genomic_DNA"/>
</dbReference>
<evidence type="ECO:0000259" key="6">
    <source>
        <dbReference type="Pfam" id="PF01628"/>
    </source>
</evidence>
<comment type="caution">
    <text evidence="8">The sequence shown here is derived from an EMBL/GenBank/DDBJ whole genome shotgun (WGS) entry which is preliminary data.</text>
</comment>
<dbReference type="HAMAP" id="MF_00081">
    <property type="entry name" value="HrcA"/>
    <property type="match status" value="1"/>
</dbReference>
<evidence type="ECO:0000256" key="4">
    <source>
        <dbReference type="ARBA" id="ARBA00023163"/>
    </source>
</evidence>
<dbReference type="PIRSF" id="PIRSF005485">
    <property type="entry name" value="HrcA"/>
    <property type="match status" value="1"/>
</dbReference>
<dbReference type="InterPro" id="IPR021153">
    <property type="entry name" value="HrcA_C"/>
</dbReference>
<accession>A0ABT4BZ96</accession>